<evidence type="ECO:0000256" key="3">
    <source>
        <dbReference type="ARBA" id="ARBA00022692"/>
    </source>
</evidence>
<feature type="transmembrane region" description="Helical" evidence="6">
    <location>
        <begin position="42"/>
        <end position="66"/>
    </location>
</feature>
<name>A0A0G0H335_9BACT</name>
<feature type="transmembrane region" description="Helical" evidence="6">
    <location>
        <begin position="142"/>
        <end position="167"/>
    </location>
</feature>
<feature type="transmembrane region" description="Helical" evidence="6">
    <location>
        <begin position="113"/>
        <end position="136"/>
    </location>
</feature>
<dbReference type="InterPro" id="IPR001123">
    <property type="entry name" value="LeuE-type"/>
</dbReference>
<feature type="transmembrane region" description="Helical" evidence="6">
    <location>
        <begin position="179"/>
        <end position="203"/>
    </location>
</feature>
<dbReference type="GO" id="GO:0005886">
    <property type="term" value="C:plasma membrane"/>
    <property type="evidence" value="ECO:0007669"/>
    <property type="project" value="UniProtKB-SubCell"/>
</dbReference>
<reference evidence="7 8" key="1">
    <citation type="journal article" date="2015" name="Nature">
        <title>rRNA introns, odd ribosomes, and small enigmatic genomes across a large radiation of phyla.</title>
        <authorList>
            <person name="Brown C.T."/>
            <person name="Hug L.A."/>
            <person name="Thomas B.C."/>
            <person name="Sharon I."/>
            <person name="Castelle C.J."/>
            <person name="Singh A."/>
            <person name="Wilkins M.J."/>
            <person name="Williams K.H."/>
            <person name="Banfield J.F."/>
        </authorList>
    </citation>
    <scope>NUCLEOTIDE SEQUENCE [LARGE SCALE GENOMIC DNA]</scope>
</reference>
<comment type="caution">
    <text evidence="7">The sequence shown here is derived from an EMBL/GenBank/DDBJ whole genome shotgun (WGS) entry which is preliminary data.</text>
</comment>
<sequence>MDSSFYFFLFGLTIGISAGLLPGPFQTIIISQSLKYHYLEGLKVVASVLIADVIFISTTLLLLFRIGIPDRLLGIISILGFLYLLKLAYENFTTTLDSIVINKNEKSTSLSKGLAVLFLSPDSYLFWFIVGGPLIIKTHNVGWWVLLSFLAGLYIAYIGSSIGIVFVISKSKKFLQNKIYLYILRALGIVLVIFALSLLKYAFELF</sequence>
<gene>
    <name evidence="7" type="ORF">US54_C0063G0010</name>
</gene>
<evidence type="ECO:0000256" key="1">
    <source>
        <dbReference type="ARBA" id="ARBA00004651"/>
    </source>
</evidence>
<keyword evidence="4 6" id="KW-1133">Transmembrane helix</keyword>
<evidence type="ECO:0000256" key="4">
    <source>
        <dbReference type="ARBA" id="ARBA00022989"/>
    </source>
</evidence>
<accession>A0A0G0H335</accession>
<dbReference type="PANTHER" id="PTHR38825:SF2">
    <property type="entry name" value="LYSINE TRANSPORTER LYSE"/>
    <property type="match status" value="1"/>
</dbReference>
<protein>
    <submittedName>
        <fullName evidence="7">Lysine exporter protein (LYSE/YGGA)</fullName>
    </submittedName>
</protein>
<evidence type="ECO:0000256" key="5">
    <source>
        <dbReference type="ARBA" id="ARBA00023136"/>
    </source>
</evidence>
<evidence type="ECO:0000313" key="7">
    <source>
        <dbReference type="EMBL" id="KKQ36577.1"/>
    </source>
</evidence>
<proteinExistence type="predicted"/>
<dbReference type="Pfam" id="PF01810">
    <property type="entry name" value="LysE"/>
    <property type="match status" value="1"/>
</dbReference>
<keyword evidence="5 6" id="KW-0472">Membrane</keyword>
<dbReference type="AlphaFoldDB" id="A0A0G0H335"/>
<keyword evidence="3 6" id="KW-0812">Transmembrane</keyword>
<comment type="subcellular location">
    <subcellularLocation>
        <location evidence="1">Cell membrane</location>
        <topology evidence="1">Multi-pass membrane protein</topology>
    </subcellularLocation>
</comment>
<keyword evidence="2" id="KW-1003">Cell membrane</keyword>
<evidence type="ECO:0000256" key="6">
    <source>
        <dbReference type="SAM" id="Phobius"/>
    </source>
</evidence>
<organism evidence="7 8">
    <name type="scientific">Candidatus Roizmanbacteria bacterium GW2011_GWA2_37_7</name>
    <dbReference type="NCBI Taxonomy" id="1618481"/>
    <lineage>
        <taxon>Bacteria</taxon>
        <taxon>Candidatus Roizmaniibacteriota</taxon>
    </lineage>
</organism>
<evidence type="ECO:0000256" key="2">
    <source>
        <dbReference type="ARBA" id="ARBA00022475"/>
    </source>
</evidence>
<feature type="transmembrane region" description="Helical" evidence="6">
    <location>
        <begin position="6"/>
        <end position="30"/>
    </location>
</feature>
<dbReference type="PANTHER" id="PTHR38825">
    <property type="entry name" value="LYSINE EXPORTER PROTEIN (LYSE/YGGA)"/>
    <property type="match status" value="1"/>
</dbReference>
<dbReference type="GO" id="GO:0006865">
    <property type="term" value="P:amino acid transport"/>
    <property type="evidence" value="ECO:0007669"/>
    <property type="project" value="InterPro"/>
</dbReference>
<dbReference type="Proteomes" id="UP000034471">
    <property type="component" value="Unassembled WGS sequence"/>
</dbReference>
<dbReference type="EMBL" id="LBTJ01000063">
    <property type="protein sequence ID" value="KKQ36577.1"/>
    <property type="molecule type" value="Genomic_DNA"/>
</dbReference>
<evidence type="ECO:0000313" key="8">
    <source>
        <dbReference type="Proteomes" id="UP000034471"/>
    </source>
</evidence>
<dbReference type="STRING" id="1618481.US54_C0063G0010"/>